<organism evidence="11 12">
    <name type="scientific">Arcticibacter svalbardensis MN12-7</name>
    <dbReference type="NCBI Taxonomy" id="1150600"/>
    <lineage>
        <taxon>Bacteria</taxon>
        <taxon>Pseudomonadati</taxon>
        <taxon>Bacteroidota</taxon>
        <taxon>Sphingobacteriia</taxon>
        <taxon>Sphingobacteriales</taxon>
        <taxon>Sphingobacteriaceae</taxon>
        <taxon>Arcticibacter</taxon>
    </lineage>
</organism>
<feature type="transmembrane region" description="Helical" evidence="9">
    <location>
        <begin position="56"/>
        <end position="74"/>
    </location>
</feature>
<dbReference type="Gene3D" id="3.40.720.10">
    <property type="entry name" value="Alkaline Phosphatase, subunit A"/>
    <property type="match status" value="1"/>
</dbReference>
<dbReference type="RefSeq" id="WP_016195770.1">
    <property type="nucleotide sequence ID" value="NZ_AQPN01000090.1"/>
</dbReference>
<gene>
    <name evidence="11" type="ORF">ADIARSV_2539</name>
</gene>
<feature type="binding site" evidence="8">
    <location>
        <position position="315"/>
    </location>
    <ligand>
        <name>Mn(2+)</name>
        <dbReference type="ChEBI" id="CHEBI:29035"/>
    </ligand>
</feature>
<evidence type="ECO:0000256" key="9">
    <source>
        <dbReference type="SAM" id="Phobius"/>
    </source>
</evidence>
<comment type="subcellular location">
    <subcellularLocation>
        <location evidence="1">Cell membrane</location>
        <topology evidence="1">Multi-pass membrane protein</topology>
    </subcellularLocation>
</comment>
<feature type="transmembrane region" description="Helical" evidence="9">
    <location>
        <begin position="86"/>
        <end position="106"/>
    </location>
</feature>
<evidence type="ECO:0000256" key="8">
    <source>
        <dbReference type="PIRSR" id="PIRSR005091-3"/>
    </source>
</evidence>
<dbReference type="PIRSF" id="PIRSF005091">
    <property type="entry name" value="Mmb_sulf_HI1246"/>
    <property type="match status" value="1"/>
</dbReference>
<reference evidence="11 12" key="1">
    <citation type="journal article" date="2013" name="Genome Announc.">
        <title>Draft Genome Sequence of Arcticibacter svalbardensis Strain MN12-7T, a Member of the Family Sphingobacteriaceae Isolated from an Arctic Soil Sample.</title>
        <authorList>
            <person name="Shivaji S."/>
            <person name="Ara S."/>
            <person name="Prasad S."/>
            <person name="Manasa B.P."/>
            <person name="Begum Z."/>
            <person name="Singh A."/>
            <person name="Kumar Pinnaka A."/>
        </authorList>
    </citation>
    <scope>NUCLEOTIDE SEQUENCE [LARGE SCALE GENOMIC DNA]</scope>
    <source>
        <strain evidence="11 12">MN12-7</strain>
    </source>
</reference>
<keyword evidence="3 9" id="KW-0812">Transmembrane</keyword>
<feature type="binding site" evidence="8">
    <location>
        <position position="485"/>
    </location>
    <ligand>
        <name>Mn(2+)</name>
        <dbReference type="ChEBI" id="CHEBI:29035"/>
    </ligand>
</feature>
<evidence type="ECO:0000256" key="7">
    <source>
        <dbReference type="PIRSR" id="PIRSR005091-2"/>
    </source>
</evidence>
<dbReference type="PATRIC" id="fig|1150600.3.peg.2513"/>
<feature type="transmembrane region" description="Helical" evidence="9">
    <location>
        <begin position="169"/>
        <end position="191"/>
    </location>
</feature>
<dbReference type="EMBL" id="AQPN01000090">
    <property type="protein sequence ID" value="EOR94298.1"/>
    <property type="molecule type" value="Genomic_DNA"/>
</dbReference>
<feature type="binding site" evidence="8">
    <location>
        <position position="484"/>
    </location>
    <ligand>
        <name>Mn(2+)</name>
        <dbReference type="ChEBI" id="CHEBI:29035"/>
    </ligand>
</feature>
<dbReference type="InterPro" id="IPR017850">
    <property type="entry name" value="Alkaline_phosphatase_core_sf"/>
</dbReference>
<evidence type="ECO:0000256" key="6">
    <source>
        <dbReference type="PIRSR" id="PIRSR005091-1"/>
    </source>
</evidence>
<feature type="binding site" evidence="7">
    <location>
        <position position="430"/>
    </location>
    <ligand>
        <name>substrate</name>
    </ligand>
</feature>
<protein>
    <submittedName>
        <fullName evidence="11">Putative sulfatase</fullName>
    </submittedName>
</protein>
<evidence type="ECO:0000256" key="2">
    <source>
        <dbReference type="ARBA" id="ARBA00022475"/>
    </source>
</evidence>
<keyword evidence="4 9" id="KW-1133">Transmembrane helix</keyword>
<feature type="transmembrane region" description="Helical" evidence="9">
    <location>
        <begin position="137"/>
        <end position="157"/>
    </location>
</feature>
<evidence type="ECO:0000313" key="12">
    <source>
        <dbReference type="Proteomes" id="UP000014174"/>
    </source>
</evidence>
<feature type="active site" evidence="6">
    <location>
        <position position="315"/>
    </location>
</feature>
<dbReference type="InterPro" id="IPR012160">
    <property type="entry name" value="LtaS-like"/>
</dbReference>
<keyword evidence="7" id="KW-0464">Manganese</keyword>
<feature type="binding site" evidence="8">
    <location>
        <position position="275"/>
    </location>
    <ligand>
        <name>Mn(2+)</name>
        <dbReference type="ChEBI" id="CHEBI:29035"/>
    </ligand>
</feature>
<dbReference type="eggNOG" id="COG1368">
    <property type="taxonomic scope" value="Bacteria"/>
</dbReference>
<dbReference type="GO" id="GO:0005886">
    <property type="term" value="C:plasma membrane"/>
    <property type="evidence" value="ECO:0007669"/>
    <property type="project" value="UniProtKB-SubCell"/>
</dbReference>
<feature type="domain" description="Sulfatase N-terminal" evidence="10">
    <location>
        <begin position="267"/>
        <end position="540"/>
    </location>
</feature>
<dbReference type="Gene3D" id="3.30.1120.80">
    <property type="match status" value="1"/>
</dbReference>
<dbReference type="Proteomes" id="UP000014174">
    <property type="component" value="Unassembled WGS sequence"/>
</dbReference>
<dbReference type="CDD" id="cd16015">
    <property type="entry name" value="LTA_synthase"/>
    <property type="match status" value="1"/>
</dbReference>
<keyword evidence="7" id="KW-0479">Metal-binding</keyword>
<keyword evidence="12" id="KW-1185">Reference proteome</keyword>
<evidence type="ECO:0000256" key="1">
    <source>
        <dbReference type="ARBA" id="ARBA00004651"/>
    </source>
</evidence>
<dbReference type="AlphaFoldDB" id="R9GRH8"/>
<keyword evidence="2" id="KW-1003">Cell membrane</keyword>
<evidence type="ECO:0000259" key="10">
    <source>
        <dbReference type="Pfam" id="PF00884"/>
    </source>
</evidence>
<keyword evidence="5 9" id="KW-0472">Membrane</keyword>
<dbReference type="STRING" id="1150600.ADIARSV_2539"/>
<accession>R9GRH8</accession>
<proteinExistence type="predicted"/>
<dbReference type="GO" id="GO:0046872">
    <property type="term" value="F:metal ion binding"/>
    <property type="evidence" value="ECO:0007669"/>
    <property type="project" value="UniProtKB-KW"/>
</dbReference>
<dbReference type="InterPro" id="IPR000917">
    <property type="entry name" value="Sulfatase_N"/>
</dbReference>
<dbReference type="Pfam" id="PF00884">
    <property type="entry name" value="Sulfatase"/>
    <property type="match status" value="1"/>
</dbReference>
<comment type="caution">
    <text evidence="11">The sequence shown here is derived from an EMBL/GenBank/DDBJ whole genome shotgun (WGS) entry which is preliminary data.</text>
</comment>
<evidence type="ECO:0000313" key="11">
    <source>
        <dbReference type="EMBL" id="EOR94298.1"/>
    </source>
</evidence>
<dbReference type="PANTHER" id="PTHR47371">
    <property type="entry name" value="LIPOTEICHOIC ACID SYNTHASE"/>
    <property type="match status" value="1"/>
</dbReference>
<feature type="transmembrane region" description="Helical" evidence="9">
    <location>
        <begin position="7"/>
        <end position="29"/>
    </location>
</feature>
<sequence>MFRNLTLLVRYFTFWILFFFLERLVFVLYNADKLKSTSFIEIVQVFVYGLWMDASMVGYICVIPLLLFVQIWVIRGFRLPFRILKIYSYFLIILFSIITVVNFNIYREWGTKINYRAFEFAFSSPTEAIASSVSSPVFLTLLILVLLIAGGVLLFRLLVKPGVEKQGNIFLKISVGLFIMGLNFLAIRGGWQLAPMNESMAYFSLNPLLNYASVNTEWSLIHDFMNARYSSKNVYSFFKPEEAKAIVKTLYNKPEGNNTQVLRVTNPNIVVIIMESFTGNVVESLGGEKGIDPEMEKLIAGGLFFNEVYSSGSRTDKGVVSVLSAFPAQGKRSIMKENSKQVKLPALPASFAQNGYSTSFYYGGESRFFNMKSYLLSHNYQKIIDRNDFPNLDLSSKWGAYDGPVYTKMLAELTNQQAPFFSTFLTLTNHEPFDLPGRSHFPGDDTGNKFRSTAYYADSCLGAFIREAKKKSWYTNTLFIMVADHGHHLPKGDLEISDPQRYRIPLLFFGDVIKPEFRGVKINKVGNQTDIAATLLNQLGMDSNPYVWSKDLLHPKSPDFSFFNWDYGLGVINADQALSYETVGKSVIYKRNPGSKVGNEKLLRDGKACMQEVYQEFIEY</sequence>
<dbReference type="OrthoDB" id="9777768at2"/>
<evidence type="ECO:0000256" key="3">
    <source>
        <dbReference type="ARBA" id="ARBA00022692"/>
    </source>
</evidence>
<evidence type="ECO:0000256" key="4">
    <source>
        <dbReference type="ARBA" id="ARBA00022989"/>
    </source>
</evidence>
<name>R9GRH8_9SPHI</name>
<dbReference type="InterPro" id="IPR050448">
    <property type="entry name" value="OpgB/LTA_synthase_biosynth"/>
</dbReference>
<dbReference type="SUPFAM" id="SSF53649">
    <property type="entry name" value="Alkaline phosphatase-like"/>
    <property type="match status" value="1"/>
</dbReference>
<dbReference type="PANTHER" id="PTHR47371:SF3">
    <property type="entry name" value="PHOSPHOGLYCEROL TRANSFERASE I"/>
    <property type="match status" value="1"/>
</dbReference>
<evidence type="ECO:0000256" key="5">
    <source>
        <dbReference type="ARBA" id="ARBA00023136"/>
    </source>
</evidence>